<comment type="similarity">
    <text evidence="2">Belongs to the CDP-alcohol phosphatidyltransferase class-I family.</text>
</comment>
<feature type="transmembrane region" description="Helical" evidence="3">
    <location>
        <begin position="209"/>
        <end position="228"/>
    </location>
</feature>
<proteinExistence type="inferred from homology"/>
<evidence type="ECO:0000256" key="3">
    <source>
        <dbReference type="SAM" id="Phobius"/>
    </source>
</evidence>
<evidence type="ECO:0000313" key="5">
    <source>
        <dbReference type="Proteomes" id="UP001235133"/>
    </source>
</evidence>
<dbReference type="Gene3D" id="1.20.120.1760">
    <property type="match status" value="1"/>
</dbReference>
<keyword evidence="5" id="KW-1185">Reference proteome</keyword>
<dbReference type="PROSITE" id="PS00379">
    <property type="entry name" value="CDP_ALCOHOL_P_TRANSF"/>
    <property type="match status" value="1"/>
</dbReference>
<dbReference type="Pfam" id="PF01066">
    <property type="entry name" value="CDP-OH_P_transf"/>
    <property type="match status" value="1"/>
</dbReference>
<dbReference type="InterPro" id="IPR043130">
    <property type="entry name" value="CDP-OH_PTrfase_TM_dom"/>
</dbReference>
<evidence type="ECO:0000313" key="4">
    <source>
        <dbReference type="EMBL" id="MDQ7876676.1"/>
    </source>
</evidence>
<feature type="transmembrane region" description="Helical" evidence="3">
    <location>
        <begin position="185"/>
        <end position="203"/>
    </location>
</feature>
<dbReference type="EMBL" id="JAVFWO010000001">
    <property type="protein sequence ID" value="MDQ7876676.1"/>
    <property type="molecule type" value="Genomic_DNA"/>
</dbReference>
<comment type="caution">
    <text evidence="4">The sequence shown here is derived from an EMBL/GenBank/DDBJ whole genome shotgun (WGS) entry which is preliminary data.</text>
</comment>
<evidence type="ECO:0000256" key="2">
    <source>
        <dbReference type="RuleBase" id="RU003750"/>
    </source>
</evidence>
<organism evidence="4 5">
    <name type="scientific">Microbacterium psychrotolerans</name>
    <dbReference type="NCBI Taxonomy" id="3068321"/>
    <lineage>
        <taxon>Bacteria</taxon>
        <taxon>Bacillati</taxon>
        <taxon>Actinomycetota</taxon>
        <taxon>Actinomycetes</taxon>
        <taxon>Micrococcales</taxon>
        <taxon>Microbacteriaceae</taxon>
        <taxon>Microbacterium</taxon>
    </lineage>
</organism>
<accession>A0ABU0YZJ1</accession>
<keyword evidence="3" id="KW-0472">Membrane</keyword>
<dbReference type="RefSeq" id="WP_308866078.1">
    <property type="nucleotide sequence ID" value="NZ_JAVFWO010000001.1"/>
</dbReference>
<keyword evidence="3" id="KW-1133">Transmembrane helix</keyword>
<dbReference type="Proteomes" id="UP001235133">
    <property type="component" value="Unassembled WGS sequence"/>
</dbReference>
<name>A0ABU0YZJ1_9MICO</name>
<sequence>MSGLTFREAMDSLSSSQKSRVGVSLYSRYINRPVGRVLAAAAASTGVSPNGVTAVSALCTVVGLVVLVISPVGWVTGLAVAILLVLGFALDSADGQVARLTGRGSLAGEWLDHVVDSGKMVAVHAAVLVAAATQGLLTGAWLLIPLAYMLVAVVLFSGMTIFELLRRTRPHRTDPPRSPSAVRAVGLLPADYGILALAFLLWGASQAFFVVYAALGGLTALITVALLLKWFRVLKGTS</sequence>
<feature type="transmembrane region" description="Helical" evidence="3">
    <location>
        <begin position="72"/>
        <end position="90"/>
    </location>
</feature>
<keyword evidence="1 2" id="KW-0808">Transferase</keyword>
<dbReference type="InterPro" id="IPR000462">
    <property type="entry name" value="CDP-OH_P_trans"/>
</dbReference>
<gene>
    <name evidence="4" type="ORF">Q9R08_01685</name>
</gene>
<protein>
    <submittedName>
        <fullName evidence="4">CDP-alcohol phosphatidyltransferase family protein</fullName>
    </submittedName>
</protein>
<evidence type="ECO:0000256" key="1">
    <source>
        <dbReference type="ARBA" id="ARBA00022679"/>
    </source>
</evidence>
<dbReference type="InterPro" id="IPR048254">
    <property type="entry name" value="CDP_ALCOHOL_P_TRANSF_CS"/>
</dbReference>
<feature type="transmembrane region" description="Helical" evidence="3">
    <location>
        <begin position="147"/>
        <end position="165"/>
    </location>
</feature>
<keyword evidence="3" id="KW-0812">Transmembrane</keyword>
<reference evidence="4 5" key="1">
    <citation type="submission" date="2023-08" db="EMBL/GenBank/DDBJ databases">
        <title>Microbacterium psychrotolerans sp. nov., a psychrotolerant bacterium isolated from soil in Heilongjiang Province, China.</title>
        <authorList>
            <person name="An P."/>
            <person name="Zhao D."/>
            <person name="Xiang H."/>
        </authorList>
    </citation>
    <scope>NUCLEOTIDE SEQUENCE [LARGE SCALE GENOMIC DNA]</scope>
    <source>
        <strain evidence="4 5">QXD-8</strain>
    </source>
</reference>